<evidence type="ECO:0000313" key="2">
    <source>
        <dbReference type="EMBL" id="NWC00521.1"/>
    </source>
</evidence>
<sequence length="185" mass="20400">MSSPHSSANPLISYAVLCGMSILGVVMYLGPVSEYGAFNANLWRPHEAATSVMFSTLLFLVGGCFYVIREYGVDVKSFAESQMDVQALQGMRYLSLLSKHYADLTLICTLLVFVLWLLKSAVSVAGILLISFLMSFLTAAWLSVYLLIFVRTLQGSWYRHPVKIVALIGVLVFDAAFMVRAIALV</sequence>
<feature type="transmembrane region" description="Helical" evidence="1">
    <location>
        <begin position="162"/>
        <end position="183"/>
    </location>
</feature>
<name>A0A7Y7XIP4_9PSED</name>
<dbReference type="AlphaFoldDB" id="A0A7Y7XIP4"/>
<feature type="transmembrane region" description="Helical" evidence="1">
    <location>
        <begin position="49"/>
        <end position="68"/>
    </location>
</feature>
<dbReference type="EMBL" id="JACAQB010000032">
    <property type="protein sequence ID" value="NWC00521.1"/>
    <property type="molecule type" value="Genomic_DNA"/>
</dbReference>
<keyword evidence="1" id="KW-1133">Transmembrane helix</keyword>
<evidence type="ECO:0000313" key="3">
    <source>
        <dbReference type="Proteomes" id="UP000539985"/>
    </source>
</evidence>
<keyword evidence="1" id="KW-0472">Membrane</keyword>
<organism evidence="2 3">
    <name type="scientific">Pseudomonas gingeri</name>
    <dbReference type="NCBI Taxonomy" id="117681"/>
    <lineage>
        <taxon>Bacteria</taxon>
        <taxon>Pseudomonadati</taxon>
        <taxon>Pseudomonadota</taxon>
        <taxon>Gammaproteobacteria</taxon>
        <taxon>Pseudomonadales</taxon>
        <taxon>Pseudomonadaceae</taxon>
        <taxon>Pseudomonas</taxon>
    </lineage>
</organism>
<accession>A0A7Y7XIP4</accession>
<feature type="transmembrane region" description="Helical" evidence="1">
    <location>
        <begin position="101"/>
        <end position="118"/>
    </location>
</feature>
<gene>
    <name evidence="2" type="ORF">HX882_32085</name>
</gene>
<dbReference type="RefSeq" id="WP_177105781.1">
    <property type="nucleotide sequence ID" value="NZ_JACAQB010000032.1"/>
</dbReference>
<feature type="transmembrane region" description="Helical" evidence="1">
    <location>
        <begin position="124"/>
        <end position="150"/>
    </location>
</feature>
<proteinExistence type="predicted"/>
<evidence type="ECO:0000256" key="1">
    <source>
        <dbReference type="SAM" id="Phobius"/>
    </source>
</evidence>
<comment type="caution">
    <text evidence="2">The sequence shown here is derived from an EMBL/GenBank/DDBJ whole genome shotgun (WGS) entry which is preliminary data.</text>
</comment>
<dbReference type="Proteomes" id="UP000539985">
    <property type="component" value="Unassembled WGS sequence"/>
</dbReference>
<keyword evidence="1" id="KW-0812">Transmembrane</keyword>
<feature type="transmembrane region" description="Helical" evidence="1">
    <location>
        <begin position="12"/>
        <end position="29"/>
    </location>
</feature>
<protein>
    <submittedName>
        <fullName evidence="2">Uncharacterized protein</fullName>
    </submittedName>
</protein>
<reference evidence="2 3" key="1">
    <citation type="submission" date="2020-04" db="EMBL/GenBank/DDBJ databases">
        <title>Molecular characterization of pseudomonads from Agaricus bisporus reveal novel blotch 2 pathogens in Western Europe.</title>
        <authorList>
            <person name="Taparia T."/>
            <person name="Krijger M."/>
            <person name="Haynes E."/>
            <person name="Elpinstone J.G."/>
            <person name="Noble R."/>
            <person name="Van Der Wolf J."/>
        </authorList>
    </citation>
    <scope>NUCLEOTIDE SEQUENCE [LARGE SCALE GENOMIC DNA]</scope>
    <source>
        <strain evidence="2 3">H7001</strain>
    </source>
</reference>